<keyword evidence="4" id="KW-1185">Reference proteome</keyword>
<name>A0AA38VJT7_9PEZI</name>
<dbReference type="EMBL" id="JANBVO010000002">
    <property type="protein sequence ID" value="KAJ9156071.1"/>
    <property type="molecule type" value="Genomic_DNA"/>
</dbReference>
<feature type="signal peptide" evidence="2">
    <location>
        <begin position="1"/>
        <end position="27"/>
    </location>
</feature>
<feature type="region of interest" description="Disordered" evidence="1">
    <location>
        <begin position="197"/>
        <end position="243"/>
    </location>
</feature>
<evidence type="ECO:0000256" key="1">
    <source>
        <dbReference type="SAM" id="MobiDB-lite"/>
    </source>
</evidence>
<sequence>MARTIANSSAMSALLLLLLTLPATALALSAPAAAALLRRDYADEVCKPATAHSTDPIPPCVEIETIETLCAPNGTDPIDYAAHAECMCGGSYFADWDGCQACLELHGQRSERDEAFFRSVASAASHSLCDFLTDSAATTPTAVFASLFVTAEDTAVQPTTGATVSSDAAPSSTAVSLYFTPSGVQGPGAITGEAATATATGPTTTPTAASTSSAGGSTSGAAGTTTNAGTAGGSGTAAGTSAATTASDSGASVLKGAGAGLLVGAAALAVAAAC</sequence>
<evidence type="ECO:0000313" key="4">
    <source>
        <dbReference type="Proteomes" id="UP001174694"/>
    </source>
</evidence>
<feature type="chain" id="PRO_5041234680" evidence="2">
    <location>
        <begin position="28"/>
        <end position="274"/>
    </location>
</feature>
<organism evidence="3 4">
    <name type="scientific">Pleurostoma richardsiae</name>
    <dbReference type="NCBI Taxonomy" id="41990"/>
    <lineage>
        <taxon>Eukaryota</taxon>
        <taxon>Fungi</taxon>
        <taxon>Dikarya</taxon>
        <taxon>Ascomycota</taxon>
        <taxon>Pezizomycotina</taxon>
        <taxon>Sordariomycetes</taxon>
        <taxon>Sordariomycetidae</taxon>
        <taxon>Calosphaeriales</taxon>
        <taxon>Pleurostomataceae</taxon>
        <taxon>Pleurostoma</taxon>
    </lineage>
</organism>
<reference evidence="3" key="1">
    <citation type="submission" date="2022-07" db="EMBL/GenBank/DDBJ databases">
        <title>Fungi with potential for degradation of polypropylene.</title>
        <authorList>
            <person name="Gostincar C."/>
        </authorList>
    </citation>
    <scope>NUCLEOTIDE SEQUENCE</scope>
    <source>
        <strain evidence="3">EXF-13308</strain>
    </source>
</reference>
<dbReference type="Proteomes" id="UP001174694">
    <property type="component" value="Unassembled WGS sequence"/>
</dbReference>
<keyword evidence="2" id="KW-0732">Signal</keyword>
<protein>
    <submittedName>
        <fullName evidence="3">Uncharacterized protein</fullName>
    </submittedName>
</protein>
<gene>
    <name evidence="3" type="ORF">NKR23_g1311</name>
</gene>
<proteinExistence type="predicted"/>
<dbReference type="AlphaFoldDB" id="A0AA38VJT7"/>
<comment type="caution">
    <text evidence="3">The sequence shown here is derived from an EMBL/GenBank/DDBJ whole genome shotgun (WGS) entry which is preliminary data.</text>
</comment>
<evidence type="ECO:0000256" key="2">
    <source>
        <dbReference type="SAM" id="SignalP"/>
    </source>
</evidence>
<feature type="compositionally biased region" description="Low complexity" evidence="1">
    <location>
        <begin position="197"/>
        <end position="229"/>
    </location>
</feature>
<accession>A0AA38VJT7</accession>
<evidence type="ECO:0000313" key="3">
    <source>
        <dbReference type="EMBL" id="KAJ9156071.1"/>
    </source>
</evidence>